<protein>
    <submittedName>
        <fullName evidence="2">Helix-turn-helix domain-containing protein</fullName>
    </submittedName>
</protein>
<gene>
    <name evidence="2" type="ORF">ACFL2Z_00115</name>
</gene>
<accession>A0ABV6YMM4</accession>
<reference evidence="2 3" key="1">
    <citation type="submission" date="2024-09" db="EMBL/GenBank/DDBJ databases">
        <authorList>
            <person name="D'Angelo T."/>
        </authorList>
    </citation>
    <scope>NUCLEOTIDE SEQUENCE [LARGE SCALE GENOMIC DNA]</scope>
    <source>
        <strain evidence="2">SAG AM-311-F02</strain>
    </source>
</reference>
<feature type="domain" description="Helix-turn-helix" evidence="1">
    <location>
        <begin position="4"/>
        <end position="55"/>
    </location>
</feature>
<sequence length="60" mass="7051">MERLLTVKDLSVLLKVPESWIYARTAPSTENAIPHMRVGKYIRFTESEVWEYLRKVRADG</sequence>
<evidence type="ECO:0000313" key="3">
    <source>
        <dbReference type="Proteomes" id="UP001594288"/>
    </source>
</evidence>
<proteinExistence type="predicted"/>
<evidence type="ECO:0000313" key="2">
    <source>
        <dbReference type="EMBL" id="MFC1799304.1"/>
    </source>
</evidence>
<dbReference type="InterPro" id="IPR041657">
    <property type="entry name" value="HTH_17"/>
</dbReference>
<dbReference type="EMBL" id="JBHPEI010000001">
    <property type="protein sequence ID" value="MFC1799304.1"/>
    <property type="molecule type" value="Genomic_DNA"/>
</dbReference>
<evidence type="ECO:0000259" key="1">
    <source>
        <dbReference type="Pfam" id="PF12728"/>
    </source>
</evidence>
<comment type="caution">
    <text evidence="2">The sequence shown here is derived from an EMBL/GenBank/DDBJ whole genome shotgun (WGS) entry which is preliminary data.</text>
</comment>
<keyword evidence="3" id="KW-1185">Reference proteome</keyword>
<name>A0ABV6YMM4_UNCEI</name>
<organism evidence="2 3">
    <name type="scientific">Eiseniibacteriota bacterium</name>
    <dbReference type="NCBI Taxonomy" id="2212470"/>
    <lineage>
        <taxon>Bacteria</taxon>
        <taxon>Candidatus Eiseniibacteriota</taxon>
    </lineage>
</organism>
<dbReference type="Proteomes" id="UP001594288">
    <property type="component" value="Unassembled WGS sequence"/>
</dbReference>
<dbReference type="Pfam" id="PF12728">
    <property type="entry name" value="HTH_17"/>
    <property type="match status" value="1"/>
</dbReference>